<dbReference type="InterPro" id="IPR023214">
    <property type="entry name" value="HAD_sf"/>
</dbReference>
<protein>
    <submittedName>
        <fullName evidence="1">Phosphoglycolate phosphatase-like HAD superfamily hydrolase</fullName>
    </submittedName>
</protein>
<dbReference type="InterPro" id="IPR023198">
    <property type="entry name" value="PGP-like_dom2"/>
</dbReference>
<sequence length="243" mass="25753">MTRDPRPSTLVLWDVDQTLVDYSGTGHQWYGQALTAVCGVEIAHVPSFPGRTERSITLELLEAHGVDWTEDHVRRMYAELVAIANAARADLAALGSALPGSIEVLRGLAERSDVVQSLVTGNLLELAECKLAPFGLGRYVDFAIGGYGSVSADRHELVSAAVEAAETKHDTRFTRVVVIGDTPHDVAAAHHYGAVAAGVATGRYTVEDLTACGADLVFTDLSDTDAVLTALTGRVEDQLPSGA</sequence>
<dbReference type="Gene3D" id="3.40.50.1000">
    <property type="entry name" value="HAD superfamily/HAD-like"/>
    <property type="match status" value="1"/>
</dbReference>
<organism evidence="1 2">
    <name type="scientific">Actinokineospora auranticolor</name>
    <dbReference type="NCBI Taxonomy" id="155976"/>
    <lineage>
        <taxon>Bacteria</taxon>
        <taxon>Bacillati</taxon>
        <taxon>Actinomycetota</taxon>
        <taxon>Actinomycetes</taxon>
        <taxon>Pseudonocardiales</taxon>
        <taxon>Pseudonocardiaceae</taxon>
        <taxon>Actinokineospora</taxon>
    </lineage>
</organism>
<keyword evidence="1" id="KW-0378">Hydrolase</keyword>
<dbReference type="OrthoDB" id="9781769at2"/>
<accession>A0A2S6GQ70</accession>
<dbReference type="Proteomes" id="UP000239203">
    <property type="component" value="Unassembled WGS sequence"/>
</dbReference>
<dbReference type="PANTHER" id="PTHR43434">
    <property type="entry name" value="PHOSPHOGLYCOLATE PHOSPHATASE"/>
    <property type="match status" value="1"/>
</dbReference>
<dbReference type="InterPro" id="IPR036412">
    <property type="entry name" value="HAD-like_sf"/>
</dbReference>
<dbReference type="GO" id="GO:0005829">
    <property type="term" value="C:cytosol"/>
    <property type="evidence" value="ECO:0007669"/>
    <property type="project" value="TreeGrafter"/>
</dbReference>
<proteinExistence type="predicted"/>
<reference evidence="1 2" key="1">
    <citation type="submission" date="2018-02" db="EMBL/GenBank/DDBJ databases">
        <title>Genomic Encyclopedia of Archaeal and Bacterial Type Strains, Phase II (KMG-II): from individual species to whole genera.</title>
        <authorList>
            <person name="Goeker M."/>
        </authorList>
    </citation>
    <scope>NUCLEOTIDE SEQUENCE [LARGE SCALE GENOMIC DNA]</scope>
    <source>
        <strain evidence="1 2">YU 961-1</strain>
    </source>
</reference>
<dbReference type="RefSeq" id="WP_104479531.1">
    <property type="nucleotide sequence ID" value="NZ_CP154825.1"/>
</dbReference>
<dbReference type="InterPro" id="IPR050155">
    <property type="entry name" value="HAD-like_hydrolase_sf"/>
</dbReference>
<dbReference type="SFLD" id="SFLDG01129">
    <property type="entry name" value="C1.5:_HAD__Beta-PGM__Phosphata"/>
    <property type="match status" value="1"/>
</dbReference>
<gene>
    <name evidence="1" type="ORF">CLV40_10775</name>
</gene>
<dbReference type="PANTHER" id="PTHR43434:SF19">
    <property type="entry name" value="PHOSPHONOACETALDEHYDE HYDROLASE"/>
    <property type="match status" value="1"/>
</dbReference>
<evidence type="ECO:0000313" key="1">
    <source>
        <dbReference type="EMBL" id="PPK67412.1"/>
    </source>
</evidence>
<dbReference type="GO" id="GO:0006281">
    <property type="term" value="P:DNA repair"/>
    <property type="evidence" value="ECO:0007669"/>
    <property type="project" value="TreeGrafter"/>
</dbReference>
<dbReference type="GO" id="GO:0008967">
    <property type="term" value="F:phosphoglycolate phosphatase activity"/>
    <property type="evidence" value="ECO:0007669"/>
    <property type="project" value="TreeGrafter"/>
</dbReference>
<keyword evidence="2" id="KW-1185">Reference proteome</keyword>
<dbReference type="SFLD" id="SFLDS00003">
    <property type="entry name" value="Haloacid_Dehalogenase"/>
    <property type="match status" value="1"/>
</dbReference>
<dbReference type="EMBL" id="PTIX01000007">
    <property type="protein sequence ID" value="PPK67412.1"/>
    <property type="molecule type" value="Genomic_DNA"/>
</dbReference>
<dbReference type="AlphaFoldDB" id="A0A2S6GQ70"/>
<comment type="caution">
    <text evidence="1">The sequence shown here is derived from an EMBL/GenBank/DDBJ whole genome shotgun (WGS) entry which is preliminary data.</text>
</comment>
<dbReference type="SUPFAM" id="SSF56784">
    <property type="entry name" value="HAD-like"/>
    <property type="match status" value="1"/>
</dbReference>
<dbReference type="Pfam" id="PF12710">
    <property type="entry name" value="HAD"/>
    <property type="match status" value="1"/>
</dbReference>
<name>A0A2S6GQ70_9PSEU</name>
<evidence type="ECO:0000313" key="2">
    <source>
        <dbReference type="Proteomes" id="UP000239203"/>
    </source>
</evidence>
<dbReference type="Gene3D" id="1.10.150.240">
    <property type="entry name" value="Putative phosphatase, domain 2"/>
    <property type="match status" value="1"/>
</dbReference>